<keyword evidence="1" id="KW-0812">Transmembrane</keyword>
<dbReference type="AlphaFoldDB" id="A0A2K9EV52"/>
<dbReference type="Proteomes" id="UP000233742">
    <property type="component" value="Chromosome"/>
</dbReference>
<dbReference type="KEGG" id="paro:CUV01_16480"/>
<accession>A0A2K9EV52</accession>
<proteinExistence type="predicted"/>
<evidence type="ECO:0000256" key="1">
    <source>
        <dbReference type="SAM" id="Phobius"/>
    </source>
</evidence>
<feature type="transmembrane region" description="Helical" evidence="1">
    <location>
        <begin position="401"/>
        <end position="419"/>
    </location>
</feature>
<sequence length="435" mass="48379">MTPQDDHPLRYGLVNELHARPSPRLSAPATVVYTAFKETDRASTRDRRRDDEHLSSLAARYGAPRPDPEANHYAGPLGRHKLRWERHTEFVTYTAYTPGLPPRAFDPSAGAIFPEEWQAAAPGKRIAAVIIQILPLPEDTDEAREVMEKWFVTDGLAAAWVLEEAALVAGDFRIDAAGWMRFAIFVRPGEGEGRVGRIVQRILELETYRAMSMMGLPRARALSSRLNALDPQLSAIVEGMADDSRPADDVLQELLAVSARLEAEATQSHFRFGATKAYEAIVMDRVAVLRESRWQGRQTLTEFMTRRYEPAMRTVISTEARLKTMLERTDRAAELLRTRADVQRSAQNQALLESMDRRAALQLRLQHTVEGLSVVAISYYALGLLSYALAPVASAAGMDKAVLLALLTPLAILLVWGGLRRIRAGLEKPPGEDGH</sequence>
<keyword evidence="1" id="KW-0472">Membrane</keyword>
<name>A0A2K9EV52_9RHOB</name>
<reference evidence="2 3" key="1">
    <citation type="submission" date="2017-12" db="EMBL/GenBank/DDBJ databases">
        <authorList>
            <person name="Hurst M.R.H."/>
        </authorList>
    </citation>
    <scope>NUCLEOTIDE SEQUENCE [LARGE SCALE GENOMIC DNA]</scope>
    <source>
        <strain evidence="2 3">BM15</strain>
    </source>
</reference>
<dbReference type="Pfam" id="PF11902">
    <property type="entry name" value="DUF3422"/>
    <property type="match status" value="1"/>
</dbReference>
<dbReference type="RefSeq" id="WP_101461426.1">
    <property type="nucleotide sequence ID" value="NZ_CP025408.1"/>
</dbReference>
<organism evidence="2 3">
    <name type="scientific">Paracoccus tegillarcae</name>
    <dbReference type="NCBI Taxonomy" id="1529068"/>
    <lineage>
        <taxon>Bacteria</taxon>
        <taxon>Pseudomonadati</taxon>
        <taxon>Pseudomonadota</taxon>
        <taxon>Alphaproteobacteria</taxon>
        <taxon>Rhodobacterales</taxon>
        <taxon>Paracoccaceae</taxon>
        <taxon>Paracoccus</taxon>
    </lineage>
</organism>
<gene>
    <name evidence="2" type="ORF">CUV01_16480</name>
</gene>
<dbReference type="OrthoDB" id="9767470at2"/>
<protein>
    <submittedName>
        <fullName evidence="2">DUF3422 domain-containing protein</fullName>
    </submittedName>
</protein>
<feature type="transmembrane region" description="Helical" evidence="1">
    <location>
        <begin position="371"/>
        <end position="389"/>
    </location>
</feature>
<evidence type="ECO:0000313" key="3">
    <source>
        <dbReference type="Proteomes" id="UP000233742"/>
    </source>
</evidence>
<dbReference type="InterPro" id="IPR021830">
    <property type="entry name" value="DUF3422"/>
</dbReference>
<dbReference type="EMBL" id="CP025408">
    <property type="protein sequence ID" value="AUH34766.1"/>
    <property type="molecule type" value="Genomic_DNA"/>
</dbReference>
<evidence type="ECO:0000313" key="2">
    <source>
        <dbReference type="EMBL" id="AUH34766.1"/>
    </source>
</evidence>
<keyword evidence="1" id="KW-1133">Transmembrane helix</keyword>
<keyword evidence="3" id="KW-1185">Reference proteome</keyword>